<proteinExistence type="predicted"/>
<dbReference type="EMBL" id="LAZR01052203">
    <property type="protein sequence ID" value="KKK83483.1"/>
    <property type="molecule type" value="Genomic_DNA"/>
</dbReference>
<dbReference type="AlphaFoldDB" id="A0A0F8YPZ2"/>
<reference evidence="1" key="1">
    <citation type="journal article" date="2015" name="Nature">
        <title>Complex archaea that bridge the gap between prokaryotes and eukaryotes.</title>
        <authorList>
            <person name="Spang A."/>
            <person name="Saw J.H."/>
            <person name="Jorgensen S.L."/>
            <person name="Zaremba-Niedzwiedzka K."/>
            <person name="Martijn J."/>
            <person name="Lind A.E."/>
            <person name="van Eijk R."/>
            <person name="Schleper C."/>
            <person name="Guy L."/>
            <person name="Ettema T.J."/>
        </authorList>
    </citation>
    <scope>NUCLEOTIDE SEQUENCE</scope>
</reference>
<gene>
    <name evidence="1" type="ORF">LCGC14_2792910</name>
</gene>
<organism evidence="1">
    <name type="scientific">marine sediment metagenome</name>
    <dbReference type="NCBI Taxonomy" id="412755"/>
    <lineage>
        <taxon>unclassified sequences</taxon>
        <taxon>metagenomes</taxon>
        <taxon>ecological metagenomes</taxon>
    </lineage>
</organism>
<accession>A0A0F8YPZ2</accession>
<name>A0A0F8YPZ2_9ZZZZ</name>
<comment type="caution">
    <text evidence="1">The sequence shown here is derived from an EMBL/GenBank/DDBJ whole genome shotgun (WGS) entry which is preliminary data.</text>
</comment>
<protein>
    <submittedName>
        <fullName evidence="1">Uncharacterized protein</fullName>
    </submittedName>
</protein>
<evidence type="ECO:0000313" key="1">
    <source>
        <dbReference type="EMBL" id="KKK83483.1"/>
    </source>
</evidence>
<feature type="non-terminal residue" evidence="1">
    <location>
        <position position="186"/>
    </location>
</feature>
<sequence>MKYPRMLCFFSIFTFMGMGVTGLYPINVGAEEEWTASFEAFKPTDDPKFHQRHTGEIHWDLFQEQPNEDTKSGKPNYTDIYWIQGEKGWLDRIMEAEGQSRLKYLSPANVEEEKYHSPCPLCEKPTYFWLDAGYIDNETVKFIKADFPGWKKEDGVCRNCFECYAVRSGKWYDGNLASTTDEYVIG</sequence>